<keyword evidence="1" id="KW-0677">Repeat</keyword>
<feature type="repeat" description="PPR" evidence="2">
    <location>
        <begin position="43"/>
        <end position="77"/>
    </location>
</feature>
<feature type="repeat" description="PPR" evidence="2">
    <location>
        <begin position="115"/>
        <end position="149"/>
    </location>
</feature>
<dbReference type="PANTHER" id="PTHR47932:SF34">
    <property type="entry name" value="OS10G0147250 PROTEIN"/>
    <property type="match status" value="1"/>
</dbReference>
<organism evidence="3 4">
    <name type="scientific">Lithospermum erythrorhizon</name>
    <name type="common">Purple gromwell</name>
    <name type="synonym">Lithospermum officinale var. erythrorhizon</name>
    <dbReference type="NCBI Taxonomy" id="34254"/>
    <lineage>
        <taxon>Eukaryota</taxon>
        <taxon>Viridiplantae</taxon>
        <taxon>Streptophyta</taxon>
        <taxon>Embryophyta</taxon>
        <taxon>Tracheophyta</taxon>
        <taxon>Spermatophyta</taxon>
        <taxon>Magnoliopsida</taxon>
        <taxon>eudicotyledons</taxon>
        <taxon>Gunneridae</taxon>
        <taxon>Pentapetalae</taxon>
        <taxon>asterids</taxon>
        <taxon>lamiids</taxon>
        <taxon>Boraginales</taxon>
        <taxon>Boraginaceae</taxon>
        <taxon>Boraginoideae</taxon>
        <taxon>Lithospermeae</taxon>
        <taxon>Lithospermum</taxon>
    </lineage>
</organism>
<accession>A0AAV3QTI3</accession>
<feature type="repeat" description="PPR" evidence="2">
    <location>
        <begin position="218"/>
        <end position="252"/>
    </location>
</feature>
<evidence type="ECO:0000256" key="2">
    <source>
        <dbReference type="PROSITE-ProRule" id="PRU00708"/>
    </source>
</evidence>
<evidence type="ECO:0000313" key="4">
    <source>
        <dbReference type="Proteomes" id="UP001454036"/>
    </source>
</evidence>
<proteinExistence type="predicted"/>
<dbReference type="GO" id="GO:0003729">
    <property type="term" value="F:mRNA binding"/>
    <property type="evidence" value="ECO:0007669"/>
    <property type="project" value="TreeGrafter"/>
</dbReference>
<keyword evidence="4" id="KW-1185">Reference proteome</keyword>
<evidence type="ECO:0000313" key="3">
    <source>
        <dbReference type="EMBL" id="GAA0165402.1"/>
    </source>
</evidence>
<feature type="repeat" description="PPR" evidence="2">
    <location>
        <begin position="7"/>
        <end position="42"/>
    </location>
</feature>
<feature type="repeat" description="PPR" evidence="2">
    <location>
        <begin position="78"/>
        <end position="112"/>
    </location>
</feature>
<comment type="caution">
    <text evidence="3">The sequence shown here is derived from an EMBL/GenBank/DDBJ whole genome shotgun (WGS) entry which is preliminary data.</text>
</comment>
<dbReference type="Proteomes" id="UP001454036">
    <property type="component" value="Unassembled WGS sequence"/>
</dbReference>
<reference evidence="3 4" key="1">
    <citation type="submission" date="2024-01" db="EMBL/GenBank/DDBJ databases">
        <title>The complete chloroplast genome sequence of Lithospermum erythrorhizon: insights into the phylogenetic relationship among Boraginaceae species and the maternal lineages of purple gromwells.</title>
        <authorList>
            <person name="Okada T."/>
            <person name="Watanabe K."/>
        </authorList>
    </citation>
    <scope>NUCLEOTIDE SEQUENCE [LARGE SCALE GENOMIC DNA]</scope>
</reference>
<feature type="repeat" description="PPR" evidence="2">
    <location>
        <begin position="183"/>
        <end position="217"/>
    </location>
</feature>
<gene>
    <name evidence="3" type="ORF">LIER_20813</name>
</gene>
<dbReference type="InterPro" id="IPR002885">
    <property type="entry name" value="PPR_rpt"/>
</dbReference>
<evidence type="ECO:0008006" key="5">
    <source>
        <dbReference type="Google" id="ProtNLM"/>
    </source>
</evidence>
<protein>
    <recommendedName>
        <fullName evidence="5">Pentatricopeptide repeat-containing protein</fullName>
    </recommendedName>
</protein>
<dbReference type="SUPFAM" id="SSF48452">
    <property type="entry name" value="TPR-like"/>
    <property type="match status" value="1"/>
</dbReference>
<dbReference type="AlphaFoldDB" id="A0AAV3QTI3"/>
<dbReference type="InterPro" id="IPR011990">
    <property type="entry name" value="TPR-like_helical_dom_sf"/>
</dbReference>
<evidence type="ECO:0000256" key="1">
    <source>
        <dbReference type="ARBA" id="ARBA00022737"/>
    </source>
</evidence>
<dbReference type="Gene3D" id="1.25.40.10">
    <property type="entry name" value="Tetratricopeptide repeat domain"/>
    <property type="match status" value="5"/>
</dbReference>
<dbReference type="Pfam" id="PF01535">
    <property type="entry name" value="PPR"/>
    <property type="match status" value="4"/>
</dbReference>
<feature type="repeat" description="PPR" evidence="2">
    <location>
        <begin position="364"/>
        <end position="398"/>
    </location>
</feature>
<feature type="repeat" description="PPR" evidence="2">
    <location>
        <begin position="466"/>
        <end position="500"/>
    </location>
</feature>
<dbReference type="NCBIfam" id="TIGR00756">
    <property type="entry name" value="PPR"/>
    <property type="match status" value="10"/>
</dbReference>
<name>A0AAV3QTI3_LITER</name>
<dbReference type="EMBL" id="BAABME010005363">
    <property type="protein sequence ID" value="GAA0165402.1"/>
    <property type="molecule type" value="Genomic_DNA"/>
</dbReference>
<dbReference type="PANTHER" id="PTHR47932">
    <property type="entry name" value="ATPASE EXPRESSION PROTEIN 3"/>
    <property type="match status" value="1"/>
</dbReference>
<dbReference type="Pfam" id="PF13041">
    <property type="entry name" value="PPR_2"/>
    <property type="match status" value="3"/>
</dbReference>
<dbReference type="PROSITE" id="PS51375">
    <property type="entry name" value="PPR"/>
    <property type="match status" value="8"/>
</dbReference>
<sequence>MMGISPSVYTFNILFMVLLKRGRIGMVYEVFDEMLKTFGVKPDLYSFNILIRGFCKNKMVDRGYRFFMEMEKFGCEGDVVTYNTIVDGLCRAGKVGIARNVLRGMSRKGLDLSPNVVTYTTLIRGYCGKGLIDEASDVYEEMITRGIMPNEVTYNTLIPGLCEAHKLDRVKEVLEQSEGFVPDTCTFNILMKAHCDVGNLDEARKVFDNMSRLNVRPDSASYSVLIRCFCMRGLFERAEELFDELSGKEILLREDGCTPLVAAFNPVFEYLSKSGKTRKAEKVFRQLMRRGTQDALAFEILIMGHCREASYEAGYALLVLMQGRSFVPNLNIYESLIDGLQQKAEFIRAYDTLGRMLKDSHIPRTSTFHSILAGLLENGSAREATSLIKLMLEKKVRPTMYLSTNTLKVLFKHRLKDRAFETFTSLHECGYRVNMEELVTFLCQERKLVEAYELLLHSIKKEQTANLNTCNMVLTGLCKIGRISEAFKLYYEVIELKIPGQLGCLEDLRIALQAKGRLRDAEFLAKRMVN</sequence>